<feature type="compositionally biased region" description="Polar residues" evidence="1">
    <location>
        <begin position="21"/>
        <end position="45"/>
    </location>
</feature>
<dbReference type="EMBL" id="JAGPXF010000002">
    <property type="protein sequence ID" value="KAH7257131.1"/>
    <property type="molecule type" value="Genomic_DNA"/>
</dbReference>
<feature type="compositionally biased region" description="Basic and acidic residues" evidence="1">
    <location>
        <begin position="225"/>
        <end position="242"/>
    </location>
</feature>
<feature type="region of interest" description="Disordered" evidence="1">
    <location>
        <begin position="1"/>
        <end position="45"/>
    </location>
</feature>
<dbReference type="Gene3D" id="3.30.160.60">
    <property type="entry name" value="Classic Zinc Finger"/>
    <property type="match status" value="1"/>
</dbReference>
<gene>
    <name evidence="2" type="ORF">BKA59DRAFT_98267</name>
</gene>
<sequence length="449" mass="48426">MSQSEFLYFPPSPPSSVKMDSATTDGSCNNPSSPPTRSTVGSQVSVSGEFVLGSNITASPHAHTLELSHQPPVSSPDHYSSTSYLNTPTNDSCYLPTSTSQSYPRFASLSSPSLNSLWDQPDQVQEGSRLSLHSQQDHHQLTSTSRQTGRSGSMSTVAIQFDPVFSMGPRSAFTWPGPLETSASSSSLLSPGLSSMGHVSGNSLTPPPQSRSVTSSPPRLSLSADQREVKRQSDRVRRDSRLVNRMRRANSNSYAESQSSMGLPSVTDAMNISAYSTAPAPVTLMSDTPTTMSSSTYLQSYSPASLEDQQPHSASVYPTYPQSLQANYNMPANYAAVYAGSNQYSARSPPLPVGQDVGFMYQVPNVMGPGSAQEAGHVRVVQSRPKPRCWEHGCNGRQFSTFSNLLRHQREKSGQAAKASCPNCGAEFTRTTARNGHLLHDKCKGRRNS</sequence>
<evidence type="ECO:0000313" key="2">
    <source>
        <dbReference type="EMBL" id="KAH7257131.1"/>
    </source>
</evidence>
<evidence type="ECO:0000313" key="3">
    <source>
        <dbReference type="Proteomes" id="UP000813427"/>
    </source>
</evidence>
<feature type="compositionally biased region" description="Polar residues" evidence="1">
    <location>
        <begin position="200"/>
        <end position="218"/>
    </location>
</feature>
<protein>
    <submittedName>
        <fullName evidence="2">Uncharacterized protein</fullName>
    </submittedName>
</protein>
<reference evidence="2" key="1">
    <citation type="journal article" date="2021" name="Nat. Commun.">
        <title>Genetic determinants of endophytism in the Arabidopsis root mycobiome.</title>
        <authorList>
            <person name="Mesny F."/>
            <person name="Miyauchi S."/>
            <person name="Thiergart T."/>
            <person name="Pickel B."/>
            <person name="Atanasova L."/>
            <person name="Karlsson M."/>
            <person name="Huettel B."/>
            <person name="Barry K.W."/>
            <person name="Haridas S."/>
            <person name="Chen C."/>
            <person name="Bauer D."/>
            <person name="Andreopoulos W."/>
            <person name="Pangilinan J."/>
            <person name="LaButti K."/>
            <person name="Riley R."/>
            <person name="Lipzen A."/>
            <person name="Clum A."/>
            <person name="Drula E."/>
            <person name="Henrissat B."/>
            <person name="Kohler A."/>
            <person name="Grigoriev I.V."/>
            <person name="Martin F.M."/>
            <person name="Hacquard S."/>
        </authorList>
    </citation>
    <scope>NUCLEOTIDE SEQUENCE</scope>
    <source>
        <strain evidence="2">MPI-SDFR-AT-0068</strain>
    </source>
</reference>
<comment type="caution">
    <text evidence="2">The sequence shown here is derived from an EMBL/GenBank/DDBJ whole genome shotgun (WGS) entry which is preliminary data.</text>
</comment>
<feature type="compositionally biased region" description="Low complexity" evidence="1">
    <location>
        <begin position="182"/>
        <end position="195"/>
    </location>
</feature>
<feature type="compositionally biased region" description="Low complexity" evidence="1">
    <location>
        <begin position="142"/>
        <end position="153"/>
    </location>
</feature>
<feature type="compositionally biased region" description="Polar residues" evidence="1">
    <location>
        <begin position="117"/>
        <end position="134"/>
    </location>
</feature>
<dbReference type="AlphaFoldDB" id="A0A8K0S6B9"/>
<proteinExistence type="predicted"/>
<keyword evidence="3" id="KW-1185">Reference proteome</keyword>
<accession>A0A8K0S6B9</accession>
<dbReference type="Proteomes" id="UP000813427">
    <property type="component" value="Unassembled WGS sequence"/>
</dbReference>
<feature type="region of interest" description="Disordered" evidence="1">
    <location>
        <begin position="117"/>
        <end position="153"/>
    </location>
</feature>
<feature type="region of interest" description="Disordered" evidence="1">
    <location>
        <begin position="61"/>
        <end position="83"/>
    </location>
</feature>
<organism evidence="2 3">
    <name type="scientific">Fusarium tricinctum</name>
    <dbReference type="NCBI Taxonomy" id="61284"/>
    <lineage>
        <taxon>Eukaryota</taxon>
        <taxon>Fungi</taxon>
        <taxon>Dikarya</taxon>
        <taxon>Ascomycota</taxon>
        <taxon>Pezizomycotina</taxon>
        <taxon>Sordariomycetes</taxon>
        <taxon>Hypocreomycetidae</taxon>
        <taxon>Hypocreales</taxon>
        <taxon>Nectriaceae</taxon>
        <taxon>Fusarium</taxon>
        <taxon>Fusarium tricinctum species complex</taxon>
    </lineage>
</organism>
<feature type="compositionally biased region" description="Polar residues" evidence="1">
    <location>
        <begin position="249"/>
        <end position="262"/>
    </location>
</feature>
<feature type="region of interest" description="Disordered" evidence="1">
    <location>
        <begin position="178"/>
        <end position="262"/>
    </location>
</feature>
<dbReference type="OrthoDB" id="5366256at2759"/>
<evidence type="ECO:0000256" key="1">
    <source>
        <dbReference type="SAM" id="MobiDB-lite"/>
    </source>
</evidence>
<name>A0A8K0S6B9_9HYPO</name>